<evidence type="ECO:0000256" key="6">
    <source>
        <dbReference type="ARBA" id="ARBA00073038"/>
    </source>
</evidence>
<keyword evidence="13" id="KW-1185">Reference proteome</keyword>
<dbReference type="SMART" id="SM01065">
    <property type="entry name" value="CBM_2"/>
    <property type="match status" value="1"/>
</dbReference>
<evidence type="ECO:0000256" key="3">
    <source>
        <dbReference type="ARBA" id="ARBA00053886"/>
    </source>
</evidence>
<dbReference type="Gene3D" id="2.60.40.10">
    <property type="entry name" value="Immunoglobulins"/>
    <property type="match status" value="1"/>
</dbReference>
<comment type="subunit">
    <text evidence="5">Interacts with the ATG8 family proteins GABARAP and GABARAPL1. Interacts with several glycogen-associated proteins, such as GYS2 (liver glycogen synthase), GDE (glycogen debranching enzyme), GBE1 (glycogen branching enzyme 1) and EPM2A (Laforin).</text>
</comment>
<evidence type="ECO:0000256" key="8">
    <source>
        <dbReference type="ARBA" id="ARBA00076001"/>
    </source>
</evidence>
<dbReference type="SUPFAM" id="SSF49452">
    <property type="entry name" value="Starch-binding domain-like"/>
    <property type="match status" value="1"/>
</dbReference>
<evidence type="ECO:0000313" key="13">
    <source>
        <dbReference type="Proteomes" id="UP000812440"/>
    </source>
</evidence>
<dbReference type="PANTHER" id="PTHR15048">
    <property type="entry name" value="STARCH-BINDING DOMAIN-CONTAINING PROTEIN 1"/>
    <property type="match status" value="1"/>
</dbReference>
<dbReference type="GO" id="GO:0005789">
    <property type="term" value="C:endoplasmic reticulum membrane"/>
    <property type="evidence" value="ECO:0007669"/>
    <property type="project" value="UniProtKB-SubCell"/>
</dbReference>
<keyword evidence="10" id="KW-0812">Transmembrane</keyword>
<dbReference type="EMBL" id="JAACNH010000001">
    <property type="protein sequence ID" value="KAG8454274.1"/>
    <property type="molecule type" value="Genomic_DNA"/>
</dbReference>
<dbReference type="PANTHER" id="PTHR15048:SF0">
    <property type="entry name" value="STARCH-BINDING DOMAIN-CONTAINING PROTEIN 1"/>
    <property type="match status" value="1"/>
</dbReference>
<evidence type="ECO:0000256" key="1">
    <source>
        <dbReference type="ARBA" id="ARBA00004643"/>
    </source>
</evidence>
<dbReference type="GO" id="GO:0061723">
    <property type="term" value="P:glycophagy"/>
    <property type="evidence" value="ECO:0007669"/>
    <property type="project" value="UniProtKB-ARBA"/>
</dbReference>
<evidence type="ECO:0000256" key="4">
    <source>
        <dbReference type="ARBA" id="ARBA00060405"/>
    </source>
</evidence>
<comment type="subcellular location">
    <subcellularLocation>
        <location evidence="2">Cell membrane</location>
        <location evidence="2">Sarcolemma</location>
        <location evidence="2">T-tubule</location>
    </subcellularLocation>
    <subcellularLocation>
        <location evidence="1">Endoplasmic reticulum membrane</location>
        <topology evidence="1">Single-pass type III membrane protein</topology>
    </subcellularLocation>
    <subcellularLocation>
        <location evidence="4">Preautophagosomal structure membrane</location>
        <topology evidence="4">Single-pass type III membrane protein</topology>
    </subcellularLocation>
</comment>
<dbReference type="Pfam" id="PF00686">
    <property type="entry name" value="CBM_20"/>
    <property type="match status" value="1"/>
</dbReference>
<comment type="function">
    <text evidence="3">Acts as a cargo receptor for glycogen. Delivers its cargo to an autophagic pathway called glycophagy, resulting in the transport of glycogen to lysosomes.</text>
</comment>
<evidence type="ECO:0000313" key="12">
    <source>
        <dbReference type="EMBL" id="KAG8454274.1"/>
    </source>
</evidence>
<keyword evidence="10" id="KW-1133">Transmembrane helix</keyword>
<reference evidence="12" key="1">
    <citation type="thesis" date="2020" institute="ProQuest LLC" country="789 East Eisenhower Parkway, Ann Arbor, MI, USA">
        <title>Comparative Genomics and Chromosome Evolution.</title>
        <authorList>
            <person name="Mudd A.B."/>
        </authorList>
    </citation>
    <scope>NUCLEOTIDE SEQUENCE</scope>
    <source>
        <strain evidence="12">Female2</strain>
        <tissue evidence="12">Blood</tissue>
    </source>
</reference>
<feature type="domain" description="CBM20" evidence="11">
    <location>
        <begin position="246"/>
        <end position="345"/>
    </location>
</feature>
<comment type="caution">
    <text evidence="12">The sequence shown here is derived from an EMBL/GenBank/DDBJ whole genome shotgun (WGS) entry which is preliminary data.</text>
</comment>
<evidence type="ECO:0000256" key="5">
    <source>
        <dbReference type="ARBA" id="ARBA00062412"/>
    </source>
</evidence>
<dbReference type="InterPro" id="IPR013783">
    <property type="entry name" value="Ig-like_fold"/>
</dbReference>
<feature type="compositionally biased region" description="Basic and acidic residues" evidence="9">
    <location>
        <begin position="50"/>
        <end position="59"/>
    </location>
</feature>
<dbReference type="GO" id="GO:0034045">
    <property type="term" value="C:phagophore assembly site membrane"/>
    <property type="evidence" value="ECO:0007669"/>
    <property type="project" value="UniProtKB-SubCell"/>
</dbReference>
<evidence type="ECO:0000256" key="9">
    <source>
        <dbReference type="SAM" id="MobiDB-lite"/>
    </source>
</evidence>
<evidence type="ECO:0000256" key="7">
    <source>
        <dbReference type="ARBA" id="ARBA00075794"/>
    </source>
</evidence>
<gene>
    <name evidence="12" type="ORF">GDO86_000788</name>
</gene>
<feature type="transmembrane region" description="Helical" evidence="10">
    <location>
        <begin position="26"/>
        <end position="44"/>
    </location>
</feature>
<evidence type="ECO:0000256" key="10">
    <source>
        <dbReference type="SAM" id="Phobius"/>
    </source>
</evidence>
<evidence type="ECO:0000259" key="11">
    <source>
        <dbReference type="PROSITE" id="PS51166"/>
    </source>
</evidence>
<sequence length="346" mass="38358">MVHAGKPHSPVGGKQGAVTGEATGNMWVVLVLGVLTAIFAWIWFGGSKKKSPESPKEQVEIEEPCTASKQDREDSNSPAKEPSQAEGKRNPPGHVTETVVLDGQVDIEEPADLKNESNEMFNTNQELSPEKKPLLVLTEQVAALPDVLCEDQVVECKHIELENEYLEKPADLQQCSPMPEPVILAAIPLSQNHQDADDLDSLSSELNGENIELMDPPEKAEQVGAPVDVKLPDADHMKMKRVAAVQPMTQNIKVDFKVHYITHSDSQLLAVVGDHEKLGGWEIFVPLAPTKDGFWSHSVFLPADTNVEWKFVMVENGKIKRWEECENRSLATGHDDVEANEWWGYH</sequence>
<dbReference type="OrthoDB" id="6123450at2759"/>
<name>A0A8T2KEH0_9PIPI</name>
<dbReference type="PROSITE" id="PS51166">
    <property type="entry name" value="CBM20"/>
    <property type="match status" value="1"/>
</dbReference>
<dbReference type="GO" id="GO:0030315">
    <property type="term" value="C:T-tubule"/>
    <property type="evidence" value="ECO:0007669"/>
    <property type="project" value="UniProtKB-SubCell"/>
</dbReference>
<dbReference type="InterPro" id="IPR013784">
    <property type="entry name" value="Carb-bd-like_fold"/>
</dbReference>
<organism evidence="12 13">
    <name type="scientific">Hymenochirus boettgeri</name>
    <name type="common">Congo dwarf clawed frog</name>
    <dbReference type="NCBI Taxonomy" id="247094"/>
    <lineage>
        <taxon>Eukaryota</taxon>
        <taxon>Metazoa</taxon>
        <taxon>Chordata</taxon>
        <taxon>Craniata</taxon>
        <taxon>Vertebrata</taxon>
        <taxon>Euteleostomi</taxon>
        <taxon>Amphibia</taxon>
        <taxon>Batrachia</taxon>
        <taxon>Anura</taxon>
        <taxon>Pipoidea</taxon>
        <taxon>Pipidae</taxon>
        <taxon>Pipinae</taxon>
        <taxon>Hymenochirus</taxon>
    </lineage>
</organism>
<evidence type="ECO:0000256" key="2">
    <source>
        <dbReference type="ARBA" id="ARBA00024012"/>
    </source>
</evidence>
<dbReference type="AlphaFoldDB" id="A0A8T2KEH0"/>
<protein>
    <recommendedName>
        <fullName evidence="6">Starch-binding domain-containing protein 1</fullName>
    </recommendedName>
    <alternativeName>
        <fullName evidence="7">Genethonin-1</fullName>
    </alternativeName>
    <alternativeName>
        <fullName evidence="8">Glycophagy cargo receptor stbd1</fullName>
    </alternativeName>
</protein>
<dbReference type="GO" id="GO:2001070">
    <property type="term" value="F:starch binding"/>
    <property type="evidence" value="ECO:0007669"/>
    <property type="project" value="InterPro"/>
</dbReference>
<dbReference type="InterPro" id="IPR002044">
    <property type="entry name" value="CBM20"/>
</dbReference>
<accession>A0A8T2KEH0</accession>
<proteinExistence type="predicted"/>
<feature type="region of interest" description="Disordered" evidence="9">
    <location>
        <begin position="48"/>
        <end position="96"/>
    </location>
</feature>
<keyword evidence="10" id="KW-0472">Membrane</keyword>
<dbReference type="FunFam" id="2.60.40.10:FF:000552">
    <property type="entry name" value="Related to glucoamylase"/>
    <property type="match status" value="1"/>
</dbReference>
<dbReference type="Proteomes" id="UP000812440">
    <property type="component" value="Chromosome 1"/>
</dbReference>